<organism evidence="3 4">
    <name type="scientific">Modicella reniformis</name>
    <dbReference type="NCBI Taxonomy" id="1440133"/>
    <lineage>
        <taxon>Eukaryota</taxon>
        <taxon>Fungi</taxon>
        <taxon>Fungi incertae sedis</taxon>
        <taxon>Mucoromycota</taxon>
        <taxon>Mortierellomycotina</taxon>
        <taxon>Mortierellomycetes</taxon>
        <taxon>Mortierellales</taxon>
        <taxon>Mortierellaceae</taxon>
        <taxon>Modicella</taxon>
    </lineage>
</organism>
<gene>
    <name evidence="3" type="ORF">BGZ65_005484</name>
</gene>
<protein>
    <recommendedName>
        <fullName evidence="2">Mtf2-like C-terminal domain-containing protein</fullName>
    </recommendedName>
</protein>
<evidence type="ECO:0000313" key="4">
    <source>
        <dbReference type="Proteomes" id="UP000749646"/>
    </source>
</evidence>
<feature type="region of interest" description="Disordered" evidence="1">
    <location>
        <begin position="173"/>
        <end position="232"/>
    </location>
</feature>
<dbReference type="OrthoDB" id="2444174at2759"/>
<feature type="compositionally biased region" description="Polar residues" evidence="1">
    <location>
        <begin position="215"/>
        <end position="226"/>
    </location>
</feature>
<comment type="caution">
    <text evidence="3">The sequence shown here is derived from an EMBL/GenBank/DDBJ whole genome shotgun (WGS) entry which is preliminary data.</text>
</comment>
<dbReference type="Proteomes" id="UP000749646">
    <property type="component" value="Unassembled WGS sequence"/>
</dbReference>
<proteinExistence type="predicted"/>
<keyword evidence="4" id="KW-1185">Reference proteome</keyword>
<sequence>MQRISGRCRVSLQTGVRYLQHLDKDKSHLSRSVTTSTCNFQNESSLERGDSVSKHPQNQDPDLTTSEMVSVSSSDSNTTATTEDLVKRFKLKPSVEVGIRARNLEIQKREEEEAARKKNDDAEVTREADMIQRLFTKLQLGKDDTNANTRSTLSKNVSESWKFLFDKNDLGEETTVKQSDTGEQKETLDSLPGLSDMFPAPSDYRSSTSASSATGPLSTVNPYQRSSRTDRWIDSRMKSTERDHFNALFSSLFAYKQPEIQERGQEKRNNLEGNHEQKLQSIFSKFSSRTELDMSEESAPSRMDDLSSSTLAIASVKSDPMDVLRRQVDNLSTRVEPIYLDRKPNTPSFEVMKSTVGPHDWLNRDTTLPQENTLFTALRDENQVAIRLRKELDEKHRDIVKVREFMDELLTPFVQPTPDAVRPSSISLDTLLAQAILAASSTRLEAAGTEGSTNDPSKRSLHPFMGHAMVEHTRKQGLTVFIRAVRTESYKALLKSRWDAWHDGPGCLEILREMQRNGALVDGETKQLVRSMRKELVGTSPTLASANKGEFVSKEQLQQYGWGEEEQAAPLVEMLDIIKSAQEDGDYIA</sequence>
<dbReference type="GO" id="GO:0005739">
    <property type="term" value="C:mitochondrion"/>
    <property type="evidence" value="ECO:0007669"/>
    <property type="project" value="InterPro"/>
</dbReference>
<dbReference type="EMBL" id="JAAAHW010003897">
    <property type="protein sequence ID" value="KAF9980147.1"/>
    <property type="molecule type" value="Genomic_DNA"/>
</dbReference>
<dbReference type="AlphaFoldDB" id="A0A9P6M8G8"/>
<evidence type="ECO:0000259" key="2">
    <source>
        <dbReference type="Pfam" id="PF19189"/>
    </source>
</evidence>
<dbReference type="Pfam" id="PF19189">
    <property type="entry name" value="Mtf2"/>
    <property type="match status" value="1"/>
</dbReference>
<evidence type="ECO:0000313" key="3">
    <source>
        <dbReference type="EMBL" id="KAF9980147.1"/>
    </source>
</evidence>
<feature type="compositionally biased region" description="Polar residues" evidence="1">
    <location>
        <begin position="54"/>
        <end position="63"/>
    </location>
</feature>
<name>A0A9P6M8G8_9FUNG</name>
<reference evidence="3" key="1">
    <citation type="journal article" date="2020" name="Fungal Divers.">
        <title>Resolving the Mortierellaceae phylogeny through synthesis of multi-gene phylogenetics and phylogenomics.</title>
        <authorList>
            <person name="Vandepol N."/>
            <person name="Liber J."/>
            <person name="Desiro A."/>
            <person name="Na H."/>
            <person name="Kennedy M."/>
            <person name="Barry K."/>
            <person name="Grigoriev I.V."/>
            <person name="Miller A.N."/>
            <person name="O'Donnell K."/>
            <person name="Stajich J.E."/>
            <person name="Bonito G."/>
        </authorList>
    </citation>
    <scope>NUCLEOTIDE SEQUENCE</scope>
    <source>
        <strain evidence="3">MES-2147</strain>
    </source>
</reference>
<evidence type="ECO:0000256" key="1">
    <source>
        <dbReference type="SAM" id="MobiDB-lite"/>
    </source>
</evidence>
<feature type="compositionally biased region" description="Polar residues" evidence="1">
    <location>
        <begin position="30"/>
        <end position="44"/>
    </location>
</feature>
<feature type="region of interest" description="Disordered" evidence="1">
    <location>
        <begin position="26"/>
        <end position="81"/>
    </location>
</feature>
<feature type="domain" description="Mtf2-like C-terminal" evidence="2">
    <location>
        <begin position="462"/>
        <end position="556"/>
    </location>
</feature>
<dbReference type="InterPro" id="IPR043837">
    <property type="entry name" value="Mtf2-like_C"/>
</dbReference>
<accession>A0A9P6M8G8</accession>
<feature type="compositionally biased region" description="Low complexity" evidence="1">
    <location>
        <begin position="64"/>
        <end position="81"/>
    </location>
</feature>